<gene>
    <name evidence="4" type="ORF">HNQ77_002424</name>
</gene>
<dbReference type="PRINTS" id="PR00455">
    <property type="entry name" value="HTHTETR"/>
</dbReference>
<protein>
    <submittedName>
        <fullName evidence="4">AcrR family transcriptional regulator</fullName>
    </submittedName>
</protein>
<dbReference type="InterPro" id="IPR050109">
    <property type="entry name" value="HTH-type_TetR-like_transc_reg"/>
</dbReference>
<dbReference type="Pfam" id="PF00440">
    <property type="entry name" value="TetR_N"/>
    <property type="match status" value="1"/>
</dbReference>
<keyword evidence="5" id="KW-1185">Reference proteome</keyword>
<evidence type="ECO:0000256" key="1">
    <source>
        <dbReference type="ARBA" id="ARBA00023125"/>
    </source>
</evidence>
<dbReference type="GO" id="GO:0003677">
    <property type="term" value="F:DNA binding"/>
    <property type="evidence" value="ECO:0007669"/>
    <property type="project" value="UniProtKB-UniRule"/>
</dbReference>
<dbReference type="InterPro" id="IPR001647">
    <property type="entry name" value="HTH_TetR"/>
</dbReference>
<dbReference type="PROSITE" id="PS50977">
    <property type="entry name" value="HTH_TETR_2"/>
    <property type="match status" value="1"/>
</dbReference>
<dbReference type="OrthoDB" id="9780939at2"/>
<dbReference type="AlphaFoldDB" id="A0A841JST3"/>
<dbReference type="Proteomes" id="UP000538666">
    <property type="component" value="Unassembled WGS sequence"/>
</dbReference>
<comment type="caution">
    <text evidence="4">The sequence shown here is derived from an EMBL/GenBank/DDBJ whole genome shotgun (WGS) entry which is preliminary data.</text>
</comment>
<proteinExistence type="predicted"/>
<dbReference type="InterPro" id="IPR036271">
    <property type="entry name" value="Tet_transcr_reg_TetR-rel_C_sf"/>
</dbReference>
<dbReference type="Gene3D" id="1.10.357.10">
    <property type="entry name" value="Tetracycline Repressor, domain 2"/>
    <property type="match status" value="1"/>
</dbReference>
<feature type="DNA-binding region" description="H-T-H motif" evidence="2">
    <location>
        <begin position="29"/>
        <end position="48"/>
    </location>
</feature>
<feature type="domain" description="HTH tetR-type" evidence="3">
    <location>
        <begin position="7"/>
        <end position="66"/>
    </location>
</feature>
<dbReference type="EMBL" id="JACHEK010000004">
    <property type="protein sequence ID" value="MBB6144472.1"/>
    <property type="molecule type" value="Genomic_DNA"/>
</dbReference>
<reference evidence="4 5" key="1">
    <citation type="submission" date="2020-08" db="EMBL/GenBank/DDBJ databases">
        <title>Genomic Encyclopedia of Type Strains, Phase IV (KMG-IV): sequencing the most valuable type-strain genomes for metagenomic binning, comparative biology and taxonomic classification.</title>
        <authorList>
            <person name="Goeker M."/>
        </authorList>
    </citation>
    <scope>NUCLEOTIDE SEQUENCE [LARGE SCALE GENOMIC DNA]</scope>
    <source>
        <strain evidence="4 5">DSM 103733</strain>
    </source>
</reference>
<organism evidence="4 5">
    <name type="scientific">Silvibacterium bohemicum</name>
    <dbReference type="NCBI Taxonomy" id="1577686"/>
    <lineage>
        <taxon>Bacteria</taxon>
        <taxon>Pseudomonadati</taxon>
        <taxon>Acidobacteriota</taxon>
        <taxon>Terriglobia</taxon>
        <taxon>Terriglobales</taxon>
        <taxon>Acidobacteriaceae</taxon>
        <taxon>Silvibacterium</taxon>
    </lineage>
</organism>
<evidence type="ECO:0000313" key="4">
    <source>
        <dbReference type="EMBL" id="MBB6144472.1"/>
    </source>
</evidence>
<dbReference type="SUPFAM" id="SSF48498">
    <property type="entry name" value="Tetracyclin repressor-like, C-terminal domain"/>
    <property type="match status" value="1"/>
</dbReference>
<dbReference type="RefSeq" id="WP_050058910.1">
    <property type="nucleotide sequence ID" value="NZ_JACHEK010000004.1"/>
</dbReference>
<dbReference type="SUPFAM" id="SSF46689">
    <property type="entry name" value="Homeodomain-like"/>
    <property type="match status" value="1"/>
</dbReference>
<evidence type="ECO:0000256" key="2">
    <source>
        <dbReference type="PROSITE-ProRule" id="PRU00335"/>
    </source>
</evidence>
<name>A0A841JST3_9BACT</name>
<keyword evidence="1 2" id="KW-0238">DNA-binding</keyword>
<evidence type="ECO:0000259" key="3">
    <source>
        <dbReference type="PROSITE" id="PS50977"/>
    </source>
</evidence>
<sequence>MPRPKSDEKRAAILEAATRIIVMQGLSAPTMVIAKEAGVANGSLFTYFATKTDLFNQLYLEIKMEMAAGAMNFPVNAEVREQFFHLWRKWMNWAISNPDKRRALAQLSVSDEITPDTRASGHEMMAPVADLLERARAHGSMQKVSKGFLVALMNSVAEATMDFMTQDPANAKKHSKEGFDALWRMLS</sequence>
<evidence type="ECO:0000313" key="5">
    <source>
        <dbReference type="Proteomes" id="UP000538666"/>
    </source>
</evidence>
<dbReference type="PANTHER" id="PTHR30055">
    <property type="entry name" value="HTH-TYPE TRANSCRIPTIONAL REGULATOR RUTR"/>
    <property type="match status" value="1"/>
</dbReference>
<dbReference type="PANTHER" id="PTHR30055:SF222">
    <property type="entry name" value="REGULATORY PROTEIN"/>
    <property type="match status" value="1"/>
</dbReference>
<dbReference type="InterPro" id="IPR009057">
    <property type="entry name" value="Homeodomain-like_sf"/>
</dbReference>
<accession>A0A841JST3</accession>